<evidence type="ECO:0000313" key="3">
    <source>
        <dbReference type="Proteomes" id="UP000596427"/>
    </source>
</evidence>
<evidence type="ECO:0000259" key="1">
    <source>
        <dbReference type="PROSITE" id="PS50943"/>
    </source>
</evidence>
<dbReference type="PROSITE" id="PS50943">
    <property type="entry name" value="HTH_CROC1"/>
    <property type="match status" value="1"/>
</dbReference>
<dbReference type="RefSeq" id="WP_203192986.1">
    <property type="nucleotide sequence ID" value="NZ_CP063362.1"/>
</dbReference>
<dbReference type="CDD" id="cd00093">
    <property type="entry name" value="HTH_XRE"/>
    <property type="match status" value="1"/>
</dbReference>
<dbReference type="SMART" id="SM00530">
    <property type="entry name" value="HTH_XRE"/>
    <property type="match status" value="1"/>
</dbReference>
<keyword evidence="3" id="KW-1185">Reference proteome</keyword>
<organism evidence="2 3">
    <name type="scientific">Xanthobacter dioxanivorans</name>
    <dbReference type="NCBI Taxonomy" id="2528964"/>
    <lineage>
        <taxon>Bacteria</taxon>
        <taxon>Pseudomonadati</taxon>
        <taxon>Pseudomonadota</taxon>
        <taxon>Alphaproteobacteria</taxon>
        <taxon>Hyphomicrobiales</taxon>
        <taxon>Xanthobacteraceae</taxon>
        <taxon>Xanthobacter</taxon>
    </lineage>
</organism>
<dbReference type="InterPro" id="IPR001387">
    <property type="entry name" value="Cro/C1-type_HTH"/>
</dbReference>
<accession>A0A974PMV1</accession>
<name>A0A974PMV1_9HYPH</name>
<gene>
    <name evidence="2" type="ORF">EZH22_24475</name>
</gene>
<protein>
    <submittedName>
        <fullName evidence="2">Helix-turn-helix transcriptional regulator</fullName>
    </submittedName>
</protein>
<dbReference type="Gene3D" id="1.10.260.40">
    <property type="entry name" value="lambda repressor-like DNA-binding domains"/>
    <property type="match status" value="1"/>
</dbReference>
<dbReference type="EMBL" id="CP063362">
    <property type="protein sequence ID" value="QRG06109.1"/>
    <property type="molecule type" value="Genomic_DNA"/>
</dbReference>
<feature type="domain" description="HTH cro/C1-type" evidence="1">
    <location>
        <begin position="6"/>
        <end position="40"/>
    </location>
</feature>
<dbReference type="AlphaFoldDB" id="A0A974PMV1"/>
<dbReference type="SUPFAM" id="SSF47413">
    <property type="entry name" value="lambda repressor-like DNA-binding domains"/>
    <property type="match status" value="1"/>
</dbReference>
<sequence length="77" mass="8650">MDNEVFKTWRKVVGLTQAQAAEALGVSKATIENYERGSRREDGRPVEIPRHIALACAAIYHKFGPWRIEEPKGQSPS</sequence>
<dbReference type="KEGG" id="xdi:EZH22_24475"/>
<dbReference type="InterPro" id="IPR010982">
    <property type="entry name" value="Lambda_DNA-bd_dom_sf"/>
</dbReference>
<proteinExistence type="predicted"/>
<dbReference type="GO" id="GO:0003677">
    <property type="term" value="F:DNA binding"/>
    <property type="evidence" value="ECO:0007669"/>
    <property type="project" value="InterPro"/>
</dbReference>
<reference evidence="2 3" key="1">
    <citation type="submission" date="2020-10" db="EMBL/GenBank/DDBJ databases">
        <title>Degradation of 1,4-Dioxane by Xanthobacter sp. YN2, via a Novel Group-2 Soluble Di-Iron Monooxygenase.</title>
        <authorList>
            <person name="Ma F."/>
            <person name="Wang Y."/>
            <person name="Yang J."/>
            <person name="Guo H."/>
            <person name="Su D."/>
            <person name="Yu L."/>
        </authorList>
    </citation>
    <scope>NUCLEOTIDE SEQUENCE [LARGE SCALE GENOMIC DNA]</scope>
    <source>
        <strain evidence="2 3">YN2</strain>
    </source>
</reference>
<dbReference type="Pfam" id="PF13560">
    <property type="entry name" value="HTH_31"/>
    <property type="match status" value="1"/>
</dbReference>
<dbReference type="Proteomes" id="UP000596427">
    <property type="component" value="Chromosome"/>
</dbReference>
<evidence type="ECO:0000313" key="2">
    <source>
        <dbReference type="EMBL" id="QRG06109.1"/>
    </source>
</evidence>